<reference evidence="1 2" key="1">
    <citation type="journal article" date="2021" name="Elife">
        <title>Chloroplast acquisition without the gene transfer in kleptoplastic sea slugs, Plakobranchus ocellatus.</title>
        <authorList>
            <person name="Maeda T."/>
            <person name="Takahashi S."/>
            <person name="Yoshida T."/>
            <person name="Shimamura S."/>
            <person name="Takaki Y."/>
            <person name="Nagai Y."/>
            <person name="Toyoda A."/>
            <person name="Suzuki Y."/>
            <person name="Arimoto A."/>
            <person name="Ishii H."/>
            <person name="Satoh N."/>
            <person name="Nishiyama T."/>
            <person name="Hasebe M."/>
            <person name="Maruyama T."/>
            <person name="Minagawa J."/>
            <person name="Obokata J."/>
            <person name="Shigenobu S."/>
        </authorList>
    </citation>
    <scope>NUCLEOTIDE SEQUENCE [LARGE SCALE GENOMIC DNA]</scope>
</reference>
<protein>
    <recommendedName>
        <fullName evidence="3">C2H2-type domain-containing protein</fullName>
    </recommendedName>
</protein>
<gene>
    <name evidence="1" type="ORF">PoB_005857400</name>
</gene>
<evidence type="ECO:0000313" key="2">
    <source>
        <dbReference type="Proteomes" id="UP000735302"/>
    </source>
</evidence>
<comment type="caution">
    <text evidence="1">The sequence shown here is derived from an EMBL/GenBank/DDBJ whole genome shotgun (WGS) entry which is preliminary data.</text>
</comment>
<keyword evidence="2" id="KW-1185">Reference proteome</keyword>
<dbReference type="EMBL" id="BLXT01006554">
    <property type="protein sequence ID" value="GFO32069.1"/>
    <property type="molecule type" value="Genomic_DNA"/>
</dbReference>
<dbReference type="AlphaFoldDB" id="A0AAV4CLV8"/>
<evidence type="ECO:0008006" key="3">
    <source>
        <dbReference type="Google" id="ProtNLM"/>
    </source>
</evidence>
<sequence length="218" mass="23985">MCERVSVYCDVLQGTLFLCVSHCGHHVEDSGLNSKHGCVVSHHARSSSSAKNLTTKMRFLCVSHCGHHVEDSGLNSKHGCIVSHHARSSSSAKNLTTKMSLHLPSPPASSPLSPFNLHLPSPLASSPLSPLSLHLPSPLSSFPLSPFSLHLPSHIFSHFPSFLYLTSSLTFPPFCETERRKSERRCEMREVSKGKGRQKRTGGEGRCKYRYLPCDLQG</sequence>
<organism evidence="1 2">
    <name type="scientific">Plakobranchus ocellatus</name>
    <dbReference type="NCBI Taxonomy" id="259542"/>
    <lineage>
        <taxon>Eukaryota</taxon>
        <taxon>Metazoa</taxon>
        <taxon>Spiralia</taxon>
        <taxon>Lophotrochozoa</taxon>
        <taxon>Mollusca</taxon>
        <taxon>Gastropoda</taxon>
        <taxon>Heterobranchia</taxon>
        <taxon>Euthyneura</taxon>
        <taxon>Panpulmonata</taxon>
        <taxon>Sacoglossa</taxon>
        <taxon>Placobranchoidea</taxon>
        <taxon>Plakobranchidae</taxon>
        <taxon>Plakobranchus</taxon>
    </lineage>
</organism>
<dbReference type="Proteomes" id="UP000735302">
    <property type="component" value="Unassembled WGS sequence"/>
</dbReference>
<evidence type="ECO:0000313" key="1">
    <source>
        <dbReference type="EMBL" id="GFO32069.1"/>
    </source>
</evidence>
<name>A0AAV4CLV8_9GAST</name>
<proteinExistence type="predicted"/>
<accession>A0AAV4CLV8</accession>